<organism evidence="1 2">
    <name type="scientific">Butyricimonas faecihominis</name>
    <dbReference type="NCBI Taxonomy" id="1472416"/>
    <lineage>
        <taxon>Bacteria</taxon>
        <taxon>Pseudomonadati</taxon>
        <taxon>Bacteroidota</taxon>
        <taxon>Bacteroidia</taxon>
        <taxon>Bacteroidales</taxon>
        <taxon>Odoribacteraceae</taxon>
        <taxon>Butyricimonas</taxon>
    </lineage>
</organism>
<accession>A0A7W6I017</accession>
<gene>
    <name evidence="1" type="ORF">GGR14_003960</name>
</gene>
<evidence type="ECO:0000313" key="1">
    <source>
        <dbReference type="EMBL" id="MBB4028136.1"/>
    </source>
</evidence>
<keyword evidence="2" id="KW-1185">Reference proteome</keyword>
<protein>
    <submittedName>
        <fullName evidence="1">Uncharacterized protein</fullName>
    </submittedName>
</protein>
<dbReference type="AlphaFoldDB" id="A0A7W6I017"/>
<dbReference type="Proteomes" id="UP000546007">
    <property type="component" value="Unassembled WGS sequence"/>
</dbReference>
<proteinExistence type="predicted"/>
<dbReference type="EMBL" id="JACIES010000017">
    <property type="protein sequence ID" value="MBB4028136.1"/>
    <property type="molecule type" value="Genomic_DNA"/>
</dbReference>
<name>A0A7W6I017_9BACT</name>
<reference evidence="1 2" key="1">
    <citation type="submission" date="2020-08" db="EMBL/GenBank/DDBJ databases">
        <title>Genomic Encyclopedia of Type Strains, Phase IV (KMG-IV): sequencing the most valuable type-strain genomes for metagenomic binning, comparative biology and taxonomic classification.</title>
        <authorList>
            <person name="Goeker M."/>
        </authorList>
    </citation>
    <scope>NUCLEOTIDE SEQUENCE [LARGE SCALE GENOMIC DNA]</scope>
    <source>
        <strain evidence="1 2">DSM 105721</strain>
    </source>
</reference>
<comment type="caution">
    <text evidence="1">The sequence shown here is derived from an EMBL/GenBank/DDBJ whole genome shotgun (WGS) entry which is preliminary data.</text>
</comment>
<sequence>MEVNRNCISACKRGNPALIILLTLLLDKWCRGTI</sequence>
<evidence type="ECO:0000313" key="2">
    <source>
        <dbReference type="Proteomes" id="UP000546007"/>
    </source>
</evidence>